<dbReference type="Pfam" id="PF00583">
    <property type="entry name" value="Acetyltransf_1"/>
    <property type="match status" value="1"/>
</dbReference>
<evidence type="ECO:0000313" key="3">
    <source>
        <dbReference type="Proteomes" id="UP000199025"/>
    </source>
</evidence>
<proteinExistence type="predicted"/>
<organism evidence="2 3">
    <name type="scientific">Amycolatopsis sacchari</name>
    <dbReference type="NCBI Taxonomy" id="115433"/>
    <lineage>
        <taxon>Bacteria</taxon>
        <taxon>Bacillati</taxon>
        <taxon>Actinomycetota</taxon>
        <taxon>Actinomycetes</taxon>
        <taxon>Pseudonocardiales</taxon>
        <taxon>Pseudonocardiaceae</taxon>
        <taxon>Amycolatopsis</taxon>
    </lineage>
</organism>
<protein>
    <submittedName>
        <fullName evidence="2">L-amino acid N-acyltransferase YncA</fullName>
    </submittedName>
</protein>
<dbReference type="EMBL" id="FORP01000001">
    <property type="protein sequence ID" value="SFI77788.1"/>
    <property type="molecule type" value="Genomic_DNA"/>
</dbReference>
<evidence type="ECO:0000259" key="1">
    <source>
        <dbReference type="PROSITE" id="PS51186"/>
    </source>
</evidence>
<accession>A0A1I3KZN5</accession>
<dbReference type="PROSITE" id="PS51186">
    <property type="entry name" value="GNAT"/>
    <property type="match status" value="1"/>
</dbReference>
<evidence type="ECO:0000313" key="2">
    <source>
        <dbReference type="EMBL" id="SFI77788.1"/>
    </source>
</evidence>
<feature type="domain" description="N-acetyltransferase" evidence="1">
    <location>
        <begin position="24"/>
        <end position="178"/>
    </location>
</feature>
<gene>
    <name evidence="2" type="ORF">SAMN05421835_101753</name>
</gene>
<dbReference type="RefSeq" id="WP_091504201.1">
    <property type="nucleotide sequence ID" value="NZ_CBDQZW010000002.1"/>
</dbReference>
<dbReference type="AlphaFoldDB" id="A0A1I3KZN5"/>
<dbReference type="Gene3D" id="3.40.630.30">
    <property type="match status" value="1"/>
</dbReference>
<dbReference type="STRING" id="115433.SAMN05421835_101753"/>
<dbReference type="OrthoDB" id="3637113at2"/>
<dbReference type="InterPro" id="IPR000182">
    <property type="entry name" value="GNAT_dom"/>
</dbReference>
<keyword evidence="2" id="KW-0012">Acyltransferase</keyword>
<dbReference type="SUPFAM" id="SSF55729">
    <property type="entry name" value="Acyl-CoA N-acyltransferases (Nat)"/>
    <property type="match status" value="1"/>
</dbReference>
<keyword evidence="3" id="KW-1185">Reference proteome</keyword>
<name>A0A1I3KZN5_9PSEU</name>
<reference evidence="2 3" key="1">
    <citation type="submission" date="2016-10" db="EMBL/GenBank/DDBJ databases">
        <authorList>
            <person name="de Groot N.N."/>
        </authorList>
    </citation>
    <scope>NUCLEOTIDE SEQUENCE [LARGE SCALE GENOMIC DNA]</scope>
    <source>
        <strain evidence="2 3">DSM 44468</strain>
    </source>
</reference>
<keyword evidence="2" id="KW-0808">Transferase</keyword>
<dbReference type="GO" id="GO:0016747">
    <property type="term" value="F:acyltransferase activity, transferring groups other than amino-acyl groups"/>
    <property type="evidence" value="ECO:0007669"/>
    <property type="project" value="InterPro"/>
</dbReference>
<dbReference type="Proteomes" id="UP000199025">
    <property type="component" value="Unassembled WGS sequence"/>
</dbReference>
<dbReference type="InterPro" id="IPR016181">
    <property type="entry name" value="Acyl_CoA_acyltransferase"/>
</dbReference>
<sequence length="178" mass="18902">MHGNEPEPPTGFRRSLRLRDGREVVIAPLTAGDAEELGDALRHADSETLYRRFCGTPPKVTPELLRYLTELDYVRRFALVARDPAGKGVAVARYEATGAPGVAEVAVVVAPGWRGNGLASALLRMLAEAAQARGFTGFTALYLADNRPVAELLASVHGARVISDGIAEATARLTSPPG</sequence>